<dbReference type="STRING" id="1798661.A3D65_02760"/>
<keyword evidence="4" id="KW-0472">Membrane</keyword>
<dbReference type="PANTHER" id="PTHR30290:SF9">
    <property type="entry name" value="OLIGOPEPTIDE-BINDING PROTEIN APPA"/>
    <property type="match status" value="1"/>
</dbReference>
<reference evidence="6 7" key="1">
    <citation type="journal article" date="2016" name="Nat. Commun.">
        <title>Thousands of microbial genomes shed light on interconnected biogeochemical processes in an aquifer system.</title>
        <authorList>
            <person name="Anantharaman K."/>
            <person name="Brown C.T."/>
            <person name="Hug L.A."/>
            <person name="Sharon I."/>
            <person name="Castelle C.J."/>
            <person name="Probst A.J."/>
            <person name="Thomas B.C."/>
            <person name="Singh A."/>
            <person name="Wilkins M.J."/>
            <person name="Karaoz U."/>
            <person name="Brodie E.L."/>
            <person name="Williams K.H."/>
            <person name="Hubbard S.S."/>
            <person name="Banfield J.F."/>
        </authorList>
    </citation>
    <scope>NUCLEOTIDE SEQUENCE [LARGE SCALE GENOMIC DNA]</scope>
</reference>
<evidence type="ECO:0000256" key="1">
    <source>
        <dbReference type="ARBA" id="ARBA00005695"/>
    </source>
</evidence>
<keyword evidence="4" id="KW-1133">Transmembrane helix</keyword>
<evidence type="ECO:0000256" key="4">
    <source>
        <dbReference type="SAM" id="Phobius"/>
    </source>
</evidence>
<keyword evidence="2" id="KW-0813">Transport</keyword>
<dbReference type="Gene3D" id="3.40.190.10">
    <property type="entry name" value="Periplasmic binding protein-like II"/>
    <property type="match status" value="1"/>
</dbReference>
<dbReference type="PANTHER" id="PTHR30290">
    <property type="entry name" value="PERIPLASMIC BINDING COMPONENT OF ABC TRANSPORTER"/>
    <property type="match status" value="1"/>
</dbReference>
<evidence type="ECO:0000256" key="2">
    <source>
        <dbReference type="ARBA" id="ARBA00022448"/>
    </source>
</evidence>
<dbReference type="GO" id="GO:0042597">
    <property type="term" value="C:periplasmic space"/>
    <property type="evidence" value="ECO:0007669"/>
    <property type="project" value="UniProtKB-ARBA"/>
</dbReference>
<dbReference type="Gene3D" id="3.90.76.10">
    <property type="entry name" value="Dipeptide-binding Protein, Domain 1"/>
    <property type="match status" value="1"/>
</dbReference>
<dbReference type="PIRSF" id="PIRSF002741">
    <property type="entry name" value="MppA"/>
    <property type="match status" value="1"/>
</dbReference>
<feature type="transmembrane region" description="Helical" evidence="4">
    <location>
        <begin position="40"/>
        <end position="59"/>
    </location>
</feature>
<accession>A0A1G2D3S9</accession>
<dbReference type="InterPro" id="IPR039424">
    <property type="entry name" value="SBP_5"/>
</dbReference>
<keyword evidence="4" id="KW-0812">Transmembrane</keyword>
<sequence>MFYIFVETQTTQSKRKNRGAFPMWVFLRSLTTLPLSLRRIFLFALLVFLITSFMFLLRWNERFLVEVPREGGTLSEGIIGRPRFINPVIAKSDADRDMVALIYSGLLKATPDGALVPDLARDYTVSPDGLVYTFTLKDELVWHDGEPVTAKDVLFTIEKARDPSLAIKSPRRASWEGVLIETPDQKTVVFRIKQPYAPFLENATMGILPEHIWKNVPNEEFDVTYHNIEPIGSGPYRMKNIAEDKTRGLPQYYDLVAFKRYALGEPHITNFRIAFFGNNKELAEAYNDRKVDQMHTLEPALAKELTHGGATIVEVPLPRVFAAYFNQNQQTMFADKGVRQALALAVDKERIVTDILLGYARVIDGPLPSVTIGTTTESAGTTDERRTKARTLLEKSGWVSNAAGVYEKTDKKSKTVTPFEFSLSIPDVPELKAVAEHIKSDWEKLGAVVTLKVFDPSTFVAEVLSPRKYDVIFYGQVIGRTPDPFAYWHASQRNAPGLNIALYANKNADKLLENIRKESNPTLRADMLEKFAEEVRADVPAVFVYSPDFLYATSKDVRGITIGPIIVESERFLDVQNWYVKSERVWKWLAPS</sequence>
<protein>
    <recommendedName>
        <fullName evidence="5">Solute-binding protein family 5 domain-containing protein</fullName>
    </recommendedName>
</protein>
<dbReference type="GO" id="GO:0015833">
    <property type="term" value="P:peptide transport"/>
    <property type="evidence" value="ECO:0007669"/>
    <property type="project" value="TreeGrafter"/>
</dbReference>
<name>A0A1G2D3S9_9BACT</name>
<dbReference type="EMBL" id="MHLL01000039">
    <property type="protein sequence ID" value="OGZ08249.1"/>
    <property type="molecule type" value="Genomic_DNA"/>
</dbReference>
<feature type="domain" description="Solute-binding protein family 5" evidence="5">
    <location>
        <begin position="115"/>
        <end position="491"/>
    </location>
</feature>
<dbReference type="Gene3D" id="3.10.105.10">
    <property type="entry name" value="Dipeptide-binding Protein, Domain 3"/>
    <property type="match status" value="1"/>
</dbReference>
<dbReference type="Pfam" id="PF00496">
    <property type="entry name" value="SBP_bac_5"/>
    <property type="match status" value="1"/>
</dbReference>
<evidence type="ECO:0000313" key="6">
    <source>
        <dbReference type="EMBL" id="OGZ08249.1"/>
    </source>
</evidence>
<evidence type="ECO:0000259" key="5">
    <source>
        <dbReference type="Pfam" id="PF00496"/>
    </source>
</evidence>
<dbReference type="InterPro" id="IPR030678">
    <property type="entry name" value="Peptide/Ni-bd"/>
</dbReference>
<dbReference type="AlphaFoldDB" id="A0A1G2D3S9"/>
<comment type="similarity">
    <text evidence="1">Belongs to the bacterial solute-binding protein 5 family.</text>
</comment>
<keyword evidence="3" id="KW-0732">Signal</keyword>
<dbReference type="GO" id="GO:1904680">
    <property type="term" value="F:peptide transmembrane transporter activity"/>
    <property type="evidence" value="ECO:0007669"/>
    <property type="project" value="TreeGrafter"/>
</dbReference>
<evidence type="ECO:0000313" key="7">
    <source>
        <dbReference type="Proteomes" id="UP000177996"/>
    </source>
</evidence>
<gene>
    <name evidence="6" type="ORF">A3D65_02760</name>
</gene>
<dbReference type="InterPro" id="IPR000914">
    <property type="entry name" value="SBP_5_dom"/>
</dbReference>
<evidence type="ECO:0000256" key="3">
    <source>
        <dbReference type="ARBA" id="ARBA00022729"/>
    </source>
</evidence>
<dbReference type="SUPFAM" id="SSF53850">
    <property type="entry name" value="Periplasmic binding protein-like II"/>
    <property type="match status" value="1"/>
</dbReference>
<dbReference type="GO" id="GO:0043190">
    <property type="term" value="C:ATP-binding cassette (ABC) transporter complex"/>
    <property type="evidence" value="ECO:0007669"/>
    <property type="project" value="InterPro"/>
</dbReference>
<proteinExistence type="inferred from homology"/>
<dbReference type="Proteomes" id="UP000177996">
    <property type="component" value="Unassembled WGS sequence"/>
</dbReference>
<comment type="caution">
    <text evidence="6">The sequence shown here is derived from an EMBL/GenBank/DDBJ whole genome shotgun (WGS) entry which is preliminary data.</text>
</comment>
<organism evidence="6 7">
    <name type="scientific">Candidatus Lloydbacteria bacterium RIFCSPHIGHO2_02_FULL_50_13</name>
    <dbReference type="NCBI Taxonomy" id="1798661"/>
    <lineage>
        <taxon>Bacteria</taxon>
        <taxon>Candidatus Lloydiibacteriota</taxon>
    </lineage>
</organism>